<name>W9J5L8_FUSOX</name>
<dbReference type="EMBL" id="JH717840">
    <property type="protein sequence ID" value="EWZ00097.1"/>
    <property type="molecule type" value="Genomic_DNA"/>
</dbReference>
<feature type="transmembrane region" description="Helical" evidence="1">
    <location>
        <begin position="17"/>
        <end position="38"/>
    </location>
</feature>
<reference evidence="2 3" key="1">
    <citation type="submission" date="2011-06" db="EMBL/GenBank/DDBJ databases">
        <title>The Genome Sequence of Fusarium oxysporum FOSC 3-a.</title>
        <authorList>
            <consortium name="The Broad Institute Genome Sequencing Platform"/>
            <person name="Ma L.-J."/>
            <person name="Gale L.R."/>
            <person name="Schwartz D.C."/>
            <person name="Zhou S."/>
            <person name="Corby-Kistler H."/>
            <person name="Young S.K."/>
            <person name="Zeng Q."/>
            <person name="Gargeya S."/>
            <person name="Fitzgerald M."/>
            <person name="Haas B."/>
            <person name="Abouelleil A."/>
            <person name="Alvarado L."/>
            <person name="Arachchi H.M."/>
            <person name="Berlin A."/>
            <person name="Brown A."/>
            <person name="Chapman S.B."/>
            <person name="Chen Z."/>
            <person name="Dunbar C."/>
            <person name="Freedman E."/>
            <person name="Gearin G."/>
            <person name="Gellesch M."/>
            <person name="Goldberg J."/>
            <person name="Griggs A."/>
            <person name="Gujja S."/>
            <person name="Heiman D."/>
            <person name="Howarth C."/>
            <person name="Larson L."/>
            <person name="Lui A."/>
            <person name="MacDonald P.J.P."/>
            <person name="Mehta T."/>
            <person name="Montmayeur A."/>
            <person name="Murphy C."/>
            <person name="Neiman D."/>
            <person name="Pearson M."/>
            <person name="Priest M."/>
            <person name="Roberts A."/>
            <person name="Saif S."/>
            <person name="Shea T."/>
            <person name="Shenoy N."/>
            <person name="Sisk P."/>
            <person name="Stolte C."/>
            <person name="Sykes S."/>
            <person name="Wortman J."/>
            <person name="Nusbaum C."/>
            <person name="Birren B."/>
        </authorList>
    </citation>
    <scope>NUCLEOTIDE SEQUENCE [LARGE SCALE GENOMIC DNA]</scope>
    <source>
        <strain evidence="3">FOSC 3-a</strain>
    </source>
</reference>
<organism evidence="2 3">
    <name type="scientific">Fusarium oxysporum NRRL 32931</name>
    <dbReference type="NCBI Taxonomy" id="660029"/>
    <lineage>
        <taxon>Eukaryota</taxon>
        <taxon>Fungi</taxon>
        <taxon>Dikarya</taxon>
        <taxon>Ascomycota</taxon>
        <taxon>Pezizomycotina</taxon>
        <taxon>Sordariomycetes</taxon>
        <taxon>Hypocreomycetidae</taxon>
        <taxon>Hypocreales</taxon>
        <taxon>Nectriaceae</taxon>
        <taxon>Fusarium</taxon>
        <taxon>Fusarium oxysporum species complex</taxon>
    </lineage>
</organism>
<keyword evidence="1" id="KW-1133">Transmembrane helix</keyword>
<proteinExistence type="predicted"/>
<dbReference type="Proteomes" id="UP000030753">
    <property type="component" value="Unassembled WGS sequence"/>
</dbReference>
<gene>
    <name evidence="2" type="ORF">FOYG_04003</name>
</gene>
<evidence type="ECO:0000256" key="1">
    <source>
        <dbReference type="SAM" id="Phobius"/>
    </source>
</evidence>
<keyword evidence="1" id="KW-0812">Transmembrane</keyword>
<evidence type="ECO:0000313" key="2">
    <source>
        <dbReference type="EMBL" id="EWZ00097.1"/>
    </source>
</evidence>
<protein>
    <submittedName>
        <fullName evidence="2">Uncharacterized protein</fullName>
    </submittedName>
</protein>
<dbReference type="AlphaFoldDB" id="W9J5L8"/>
<evidence type="ECO:0000313" key="3">
    <source>
        <dbReference type="Proteomes" id="UP000030753"/>
    </source>
</evidence>
<accession>W9J5L8</accession>
<dbReference type="HOGENOM" id="CLU_2922668_0_0_1"/>
<sequence>MLGLRCPLYPASNADAGAVYAGAIILVMFLAASLRFVVTLEHLYDRASPPPRKSSCLSIFS</sequence>
<keyword evidence="1" id="KW-0472">Membrane</keyword>